<sequence>MDKEIYAVYREFRPSWQSFGVYFLGAVIFAVGPVINPEARISPALSQLLCTLFLGFILVKRFTTIYKLDHEKISALLTFPSSRTSQAPLDKIRRIDLRRGLTQRLLKVAHVHIYIEGKEEPAVKIFGVPQPDQFKALLLEMGARDQPVHGAWRR</sequence>
<dbReference type="Pfam" id="PF03703">
    <property type="entry name" value="bPH_2"/>
    <property type="match status" value="1"/>
</dbReference>
<keyword evidence="1" id="KW-0472">Membrane</keyword>
<proteinExistence type="predicted"/>
<feature type="transmembrane region" description="Helical" evidence="1">
    <location>
        <begin position="19"/>
        <end position="35"/>
    </location>
</feature>
<evidence type="ECO:0000256" key="1">
    <source>
        <dbReference type="SAM" id="Phobius"/>
    </source>
</evidence>
<evidence type="ECO:0000313" key="4">
    <source>
        <dbReference type="Proteomes" id="UP000032233"/>
    </source>
</evidence>
<dbReference type="Proteomes" id="UP000032233">
    <property type="component" value="Unassembled WGS sequence"/>
</dbReference>
<dbReference type="RefSeq" id="WP_044346093.1">
    <property type="nucleotide sequence ID" value="NZ_AZAC01000001.1"/>
</dbReference>
<feature type="transmembrane region" description="Helical" evidence="1">
    <location>
        <begin position="41"/>
        <end position="59"/>
    </location>
</feature>
<accession>A0A0D2I0Q7</accession>
<keyword evidence="1" id="KW-1133">Transmembrane helix</keyword>
<evidence type="ECO:0000259" key="2">
    <source>
        <dbReference type="Pfam" id="PF03703"/>
    </source>
</evidence>
<evidence type="ECO:0000313" key="3">
    <source>
        <dbReference type="EMBL" id="KIX16043.1"/>
    </source>
</evidence>
<name>A0A0D2I0Q7_9BACT</name>
<dbReference type="InParanoid" id="A0A0D2I0Q7"/>
<feature type="domain" description="YdbS-like PH" evidence="2">
    <location>
        <begin position="80"/>
        <end position="137"/>
    </location>
</feature>
<dbReference type="STRING" id="1429043.X474_00515"/>
<protein>
    <recommendedName>
        <fullName evidence="2">YdbS-like PH domain-containing protein</fullName>
    </recommendedName>
</protein>
<keyword evidence="1" id="KW-0812">Transmembrane</keyword>
<gene>
    <name evidence="3" type="ORF">X474_00515</name>
</gene>
<reference evidence="3 4" key="1">
    <citation type="submission" date="2013-11" db="EMBL/GenBank/DDBJ databases">
        <title>Metagenomic analysis of a methanogenic consortium involved in long chain n-alkane degradation.</title>
        <authorList>
            <person name="Davidova I.A."/>
            <person name="Callaghan A.V."/>
            <person name="Wawrik B."/>
            <person name="Pruitt S."/>
            <person name="Marks C."/>
            <person name="Duncan K.E."/>
            <person name="Suflita J.M."/>
        </authorList>
    </citation>
    <scope>NUCLEOTIDE SEQUENCE [LARGE SCALE GENOMIC DNA]</scope>
    <source>
        <strain evidence="3 4">SPR</strain>
    </source>
</reference>
<dbReference type="EMBL" id="AZAC01000001">
    <property type="protein sequence ID" value="KIX16043.1"/>
    <property type="molecule type" value="Genomic_DNA"/>
</dbReference>
<organism evidence="3 4">
    <name type="scientific">Dethiosulfatarculus sandiegensis</name>
    <dbReference type="NCBI Taxonomy" id="1429043"/>
    <lineage>
        <taxon>Bacteria</taxon>
        <taxon>Pseudomonadati</taxon>
        <taxon>Thermodesulfobacteriota</taxon>
        <taxon>Desulfarculia</taxon>
        <taxon>Desulfarculales</taxon>
        <taxon>Desulfarculaceae</taxon>
        <taxon>Dethiosulfatarculus</taxon>
    </lineage>
</organism>
<dbReference type="InterPro" id="IPR005182">
    <property type="entry name" value="YdbS-like_PH"/>
</dbReference>
<comment type="caution">
    <text evidence="3">The sequence shown here is derived from an EMBL/GenBank/DDBJ whole genome shotgun (WGS) entry which is preliminary data.</text>
</comment>
<keyword evidence="4" id="KW-1185">Reference proteome</keyword>
<dbReference type="OrthoDB" id="5514990at2"/>
<dbReference type="AlphaFoldDB" id="A0A0D2I0Q7"/>